<dbReference type="PANTHER" id="PTHR30529">
    <property type="entry name" value="CYTOCHROME B561"/>
    <property type="match status" value="1"/>
</dbReference>
<feature type="domain" description="Cytochrome b561 bacterial/Ni-hydrogenase" evidence="14">
    <location>
        <begin position="9"/>
        <end position="203"/>
    </location>
</feature>
<evidence type="ECO:0000256" key="5">
    <source>
        <dbReference type="ARBA" id="ARBA00022617"/>
    </source>
</evidence>
<evidence type="ECO:0000256" key="7">
    <source>
        <dbReference type="ARBA" id="ARBA00022723"/>
    </source>
</evidence>
<proteinExistence type="inferred from homology"/>
<keyword evidence="11 13" id="KW-0472">Membrane</keyword>
<feature type="transmembrane region" description="Helical" evidence="13">
    <location>
        <begin position="94"/>
        <end position="115"/>
    </location>
</feature>
<keyword evidence="10" id="KW-0408">Iron</keyword>
<feature type="transmembrane region" description="Helical" evidence="13">
    <location>
        <begin position="12"/>
        <end position="35"/>
    </location>
</feature>
<dbReference type="RefSeq" id="WP_127706170.1">
    <property type="nucleotide sequence ID" value="NZ_SACO01000002.1"/>
</dbReference>
<keyword evidence="16" id="KW-1185">Reference proteome</keyword>
<dbReference type="OrthoDB" id="1247465at2"/>
<keyword evidence="3" id="KW-0813">Transport</keyword>
<evidence type="ECO:0000256" key="6">
    <source>
        <dbReference type="ARBA" id="ARBA00022692"/>
    </source>
</evidence>
<dbReference type="AlphaFoldDB" id="A0A437NAW3"/>
<evidence type="ECO:0000259" key="14">
    <source>
        <dbReference type="Pfam" id="PF01292"/>
    </source>
</evidence>
<keyword evidence="7" id="KW-0479">Metal-binding</keyword>
<dbReference type="GO" id="GO:0020037">
    <property type="term" value="F:heme binding"/>
    <property type="evidence" value="ECO:0007669"/>
    <property type="project" value="TreeGrafter"/>
</dbReference>
<comment type="subcellular location">
    <subcellularLocation>
        <location evidence="2">Cell membrane</location>
        <topology evidence="2">Multi-pass membrane protein</topology>
    </subcellularLocation>
</comment>
<evidence type="ECO:0000256" key="12">
    <source>
        <dbReference type="ARBA" id="ARBA00037975"/>
    </source>
</evidence>
<protein>
    <recommendedName>
        <fullName evidence="14">Cytochrome b561 bacterial/Ni-hydrogenase domain-containing protein</fullName>
    </recommendedName>
</protein>
<keyword evidence="6 13" id="KW-0812">Transmembrane</keyword>
<reference evidence="15 16" key="1">
    <citation type="submission" date="2019-01" db="EMBL/GenBank/DDBJ databases">
        <authorList>
            <person name="Chen W.-M."/>
        </authorList>
    </citation>
    <scope>NUCLEOTIDE SEQUENCE [LARGE SCALE GENOMIC DNA]</scope>
    <source>
        <strain evidence="15 16">FSY-9</strain>
    </source>
</reference>
<dbReference type="PANTHER" id="PTHR30529:SF1">
    <property type="entry name" value="CYTOCHROME B561 HOMOLOG 2"/>
    <property type="match status" value="1"/>
</dbReference>
<keyword evidence="4" id="KW-1003">Cell membrane</keyword>
<evidence type="ECO:0000256" key="8">
    <source>
        <dbReference type="ARBA" id="ARBA00022982"/>
    </source>
</evidence>
<dbReference type="GO" id="GO:0022904">
    <property type="term" value="P:respiratory electron transport chain"/>
    <property type="evidence" value="ECO:0007669"/>
    <property type="project" value="InterPro"/>
</dbReference>
<evidence type="ECO:0000313" key="16">
    <source>
        <dbReference type="Proteomes" id="UP000282837"/>
    </source>
</evidence>
<dbReference type="InterPro" id="IPR011577">
    <property type="entry name" value="Cyt_b561_bac/Ni-Hgenase"/>
</dbReference>
<dbReference type="EMBL" id="SACO01000002">
    <property type="protein sequence ID" value="RVU06982.1"/>
    <property type="molecule type" value="Genomic_DNA"/>
</dbReference>
<dbReference type="GO" id="GO:0009055">
    <property type="term" value="F:electron transfer activity"/>
    <property type="evidence" value="ECO:0007669"/>
    <property type="project" value="InterPro"/>
</dbReference>
<gene>
    <name evidence="15" type="ORF">EOE18_03210</name>
</gene>
<dbReference type="GO" id="GO:0005886">
    <property type="term" value="C:plasma membrane"/>
    <property type="evidence" value="ECO:0007669"/>
    <property type="project" value="UniProtKB-SubCell"/>
</dbReference>
<evidence type="ECO:0000256" key="10">
    <source>
        <dbReference type="ARBA" id="ARBA00023004"/>
    </source>
</evidence>
<comment type="caution">
    <text evidence="15">The sequence shown here is derived from an EMBL/GenBank/DDBJ whole genome shotgun (WGS) entry which is preliminary data.</text>
</comment>
<dbReference type="GO" id="GO:0046872">
    <property type="term" value="F:metal ion binding"/>
    <property type="evidence" value="ECO:0007669"/>
    <property type="project" value="UniProtKB-KW"/>
</dbReference>
<dbReference type="InterPro" id="IPR052168">
    <property type="entry name" value="Cytochrome_b561_oxidase"/>
</dbReference>
<evidence type="ECO:0000256" key="9">
    <source>
        <dbReference type="ARBA" id="ARBA00022989"/>
    </source>
</evidence>
<evidence type="ECO:0000256" key="2">
    <source>
        <dbReference type="ARBA" id="ARBA00004651"/>
    </source>
</evidence>
<dbReference type="InterPro" id="IPR016174">
    <property type="entry name" value="Di-haem_cyt_TM"/>
</dbReference>
<comment type="cofactor">
    <cofactor evidence="1">
        <name>heme b</name>
        <dbReference type="ChEBI" id="CHEBI:60344"/>
    </cofactor>
</comment>
<sequence>MPASHVQGWNLVARILHWGVALAVLVEVPAGFVMAWTYAAHSDAEKARHILSSQIHHTLGMAVLLLAVFRILWRISHASPPPRGAHALERALAAALQGVLYLLLLAIPLSGWAALSSMAAGGGYPAPELWIFGVDGFGPQGFIPHIVPPVAWNAPVLFKYGFFARIHVWGLWLGLGVLALHVAGALQQHFVARNDVLLRMWKGQA</sequence>
<organism evidence="15 16">
    <name type="scientific">Novosphingobium umbonatum</name>
    <dbReference type="NCBI Taxonomy" id="1908524"/>
    <lineage>
        <taxon>Bacteria</taxon>
        <taxon>Pseudomonadati</taxon>
        <taxon>Pseudomonadota</taxon>
        <taxon>Alphaproteobacteria</taxon>
        <taxon>Sphingomonadales</taxon>
        <taxon>Sphingomonadaceae</taxon>
        <taxon>Novosphingobium</taxon>
    </lineage>
</organism>
<name>A0A437NAW3_9SPHN</name>
<feature type="transmembrane region" description="Helical" evidence="13">
    <location>
        <begin position="166"/>
        <end position="186"/>
    </location>
</feature>
<keyword evidence="8" id="KW-0249">Electron transport</keyword>
<keyword evidence="5" id="KW-0349">Heme</keyword>
<evidence type="ECO:0000256" key="3">
    <source>
        <dbReference type="ARBA" id="ARBA00022448"/>
    </source>
</evidence>
<dbReference type="Pfam" id="PF01292">
    <property type="entry name" value="Ni_hydr_CYTB"/>
    <property type="match status" value="1"/>
</dbReference>
<keyword evidence="9 13" id="KW-1133">Transmembrane helix</keyword>
<feature type="transmembrane region" description="Helical" evidence="13">
    <location>
        <begin position="55"/>
        <end position="73"/>
    </location>
</feature>
<evidence type="ECO:0000313" key="15">
    <source>
        <dbReference type="EMBL" id="RVU06982.1"/>
    </source>
</evidence>
<evidence type="ECO:0000256" key="13">
    <source>
        <dbReference type="SAM" id="Phobius"/>
    </source>
</evidence>
<dbReference type="SUPFAM" id="SSF81342">
    <property type="entry name" value="Transmembrane di-heme cytochromes"/>
    <property type="match status" value="1"/>
</dbReference>
<accession>A0A437NAW3</accession>
<evidence type="ECO:0000256" key="1">
    <source>
        <dbReference type="ARBA" id="ARBA00001970"/>
    </source>
</evidence>
<comment type="similarity">
    <text evidence="12">Belongs to the cytochrome b561 family.</text>
</comment>
<evidence type="ECO:0000256" key="11">
    <source>
        <dbReference type="ARBA" id="ARBA00023136"/>
    </source>
</evidence>
<dbReference type="Proteomes" id="UP000282837">
    <property type="component" value="Unassembled WGS sequence"/>
</dbReference>
<evidence type="ECO:0000256" key="4">
    <source>
        <dbReference type="ARBA" id="ARBA00022475"/>
    </source>
</evidence>